<evidence type="ECO:0000313" key="3">
    <source>
        <dbReference type="Proteomes" id="UP000053201"/>
    </source>
</evidence>
<dbReference type="SUPFAM" id="SSF52047">
    <property type="entry name" value="RNI-like"/>
    <property type="match status" value="1"/>
</dbReference>
<dbReference type="OrthoDB" id="78308at2759"/>
<dbReference type="InParanoid" id="A0A0L0HA84"/>
<proteinExistence type="predicted"/>
<dbReference type="Proteomes" id="UP000053201">
    <property type="component" value="Unassembled WGS sequence"/>
</dbReference>
<feature type="region of interest" description="Disordered" evidence="1">
    <location>
        <begin position="368"/>
        <end position="395"/>
    </location>
</feature>
<dbReference type="GeneID" id="27692480"/>
<feature type="compositionally biased region" description="Basic and acidic residues" evidence="1">
    <location>
        <begin position="621"/>
        <end position="642"/>
    </location>
</feature>
<dbReference type="Pfam" id="PF13516">
    <property type="entry name" value="LRR_6"/>
    <property type="match status" value="3"/>
</dbReference>
<feature type="region of interest" description="Disordered" evidence="1">
    <location>
        <begin position="408"/>
        <end position="435"/>
    </location>
</feature>
<dbReference type="InterPro" id="IPR032675">
    <property type="entry name" value="LRR_dom_sf"/>
</dbReference>
<dbReference type="RefSeq" id="XP_016606520.1">
    <property type="nucleotide sequence ID" value="XM_016757514.1"/>
</dbReference>
<dbReference type="EMBL" id="KQ257460">
    <property type="protein sequence ID" value="KNC98480.1"/>
    <property type="molecule type" value="Genomic_DNA"/>
</dbReference>
<sequence length="707" mass="78255">MAITEKSLGPAHRLPSAIDADHIRRPEDWEKIVQGFRNSDSQSLRILSNGTADKCSSADINGRKPKRHPSRKLPVLLCTPRLVQHLISSIKACLVTSSTLTELELAGIPLQPEFLLTLSKGLSHARCLKRFSLARSHIGDEGLYVISPSLKTLRSLSILNFGACNLTAKGGAILADLLNGRAIKRQAAIWERTLRSTHFGTRSAFQTSSTSNSSQASVQGVPAAIKRLILSHNDLGDTGVHYLMESLVEEIGLLALDLQFNAITDVGARVVEQVLHLNKELVLVDLRSNSLDETLWDAVCRMLSENTNKDPPTGVEGGGYREIVQTKSDDPDLRWLNGLDPLKNTYYHPPPRFKFRGVSRYKQQSVSATKLHKVTSSQPLAPRPPFKVGIAPTKKPGKDILTVRHAAHTPTKKVLGKESTSTKSFSGCNVSSPPHRSVVVVPQASKGNQRANQTPSPQQHLFNSVNVRSWVNGTSNGQSPSGDINEMNVLLENALLRRRLREMEETLLRQKKTPGRTLSTPDVRLDLDGDTSFPIKRPDLVNGHEALQLSADRTDERISRASFQPTEAETEDPCEEMLPNPQLDSLIQLMEASLKGFHALLDRMEADERVRRKRRRRRAKERNTHRSKDTMEPPEPGKESEHLSISMLPTDSGDKHERKAMEIGNQLHLSDLAVDDASSLFEELANLRSEAQDLINASCLDDDSVAC</sequence>
<keyword evidence="3" id="KW-1185">Reference proteome</keyword>
<accession>A0A0L0HA84</accession>
<name>A0A0L0HA84_SPIPD</name>
<reference evidence="2 3" key="1">
    <citation type="submission" date="2009-08" db="EMBL/GenBank/DDBJ databases">
        <title>The Genome Sequence of Spizellomyces punctatus strain DAOM BR117.</title>
        <authorList>
            <consortium name="The Broad Institute Genome Sequencing Platform"/>
            <person name="Russ C."/>
            <person name="Cuomo C."/>
            <person name="Shea T."/>
            <person name="Young S.K."/>
            <person name="Zeng Q."/>
            <person name="Koehrsen M."/>
            <person name="Haas B."/>
            <person name="Borodovsky M."/>
            <person name="Guigo R."/>
            <person name="Alvarado L."/>
            <person name="Berlin A."/>
            <person name="Bochicchio J."/>
            <person name="Borenstein D."/>
            <person name="Chapman S."/>
            <person name="Chen Z."/>
            <person name="Engels R."/>
            <person name="Freedman E."/>
            <person name="Gellesch M."/>
            <person name="Goldberg J."/>
            <person name="Griggs A."/>
            <person name="Gujja S."/>
            <person name="Heiman D."/>
            <person name="Hepburn T."/>
            <person name="Howarth C."/>
            <person name="Jen D."/>
            <person name="Larson L."/>
            <person name="Lewis B."/>
            <person name="Mehta T."/>
            <person name="Park D."/>
            <person name="Pearson M."/>
            <person name="Roberts A."/>
            <person name="Saif S."/>
            <person name="Shenoy N."/>
            <person name="Sisk P."/>
            <person name="Stolte C."/>
            <person name="Sykes S."/>
            <person name="Thomson T."/>
            <person name="Walk T."/>
            <person name="White J."/>
            <person name="Yandava C."/>
            <person name="Burger G."/>
            <person name="Gray M.W."/>
            <person name="Holland P.W.H."/>
            <person name="King N."/>
            <person name="Lang F.B.F."/>
            <person name="Roger A.J."/>
            <person name="Ruiz-Trillo I."/>
            <person name="Lander E."/>
            <person name="Nusbaum C."/>
        </authorList>
    </citation>
    <scope>NUCLEOTIDE SEQUENCE [LARGE SCALE GENOMIC DNA]</scope>
    <source>
        <strain evidence="2 3">DAOM BR117</strain>
    </source>
</reference>
<dbReference type="VEuPathDB" id="FungiDB:SPPG_09355"/>
<evidence type="ECO:0000256" key="1">
    <source>
        <dbReference type="SAM" id="MobiDB-lite"/>
    </source>
</evidence>
<dbReference type="InterPro" id="IPR001611">
    <property type="entry name" value="Leu-rich_rpt"/>
</dbReference>
<dbReference type="PANTHER" id="PTHR24110:SF3">
    <property type="entry name" value="CENTROSOMAL PROTEIN OF 78 KDA"/>
    <property type="match status" value="1"/>
</dbReference>
<feature type="compositionally biased region" description="Basic residues" evidence="1">
    <location>
        <begin position="611"/>
        <end position="620"/>
    </location>
</feature>
<dbReference type="STRING" id="645134.A0A0L0HA84"/>
<evidence type="ECO:0000313" key="2">
    <source>
        <dbReference type="EMBL" id="KNC98480.1"/>
    </source>
</evidence>
<dbReference type="AlphaFoldDB" id="A0A0L0HA84"/>
<dbReference type="SMART" id="SM00368">
    <property type="entry name" value="LRR_RI"/>
    <property type="match status" value="5"/>
</dbReference>
<organism evidence="2 3">
    <name type="scientific">Spizellomyces punctatus (strain DAOM BR117)</name>
    <dbReference type="NCBI Taxonomy" id="645134"/>
    <lineage>
        <taxon>Eukaryota</taxon>
        <taxon>Fungi</taxon>
        <taxon>Fungi incertae sedis</taxon>
        <taxon>Chytridiomycota</taxon>
        <taxon>Chytridiomycota incertae sedis</taxon>
        <taxon>Chytridiomycetes</taxon>
        <taxon>Spizellomycetales</taxon>
        <taxon>Spizellomycetaceae</taxon>
        <taxon>Spizellomyces</taxon>
    </lineage>
</organism>
<protein>
    <submittedName>
        <fullName evidence="2">Uncharacterized protein</fullName>
    </submittedName>
</protein>
<feature type="compositionally biased region" description="Polar residues" evidence="1">
    <location>
        <begin position="418"/>
        <end position="429"/>
    </location>
</feature>
<dbReference type="PANTHER" id="PTHR24110">
    <property type="entry name" value="CENTROSOMAL PROTEIN OF 78 KDA"/>
    <property type="match status" value="1"/>
</dbReference>
<feature type="region of interest" description="Disordered" evidence="1">
    <location>
        <begin position="608"/>
        <end position="654"/>
    </location>
</feature>
<dbReference type="Gene3D" id="3.80.10.10">
    <property type="entry name" value="Ribonuclease Inhibitor"/>
    <property type="match status" value="2"/>
</dbReference>
<gene>
    <name evidence="2" type="ORF">SPPG_09355</name>
</gene>
<feature type="compositionally biased region" description="Polar residues" evidence="1">
    <location>
        <begin position="368"/>
        <end position="379"/>
    </location>
</feature>
<dbReference type="eggNOG" id="KOG4308">
    <property type="taxonomic scope" value="Eukaryota"/>
</dbReference>